<feature type="compositionally biased region" description="Low complexity" evidence="5">
    <location>
        <begin position="477"/>
        <end position="492"/>
    </location>
</feature>
<dbReference type="CDD" id="cd00590">
    <property type="entry name" value="RRM_SF"/>
    <property type="match status" value="1"/>
</dbReference>
<evidence type="ECO:0000256" key="2">
    <source>
        <dbReference type="ARBA" id="ARBA00005991"/>
    </source>
</evidence>
<dbReference type="GO" id="GO:0005737">
    <property type="term" value="C:cytoplasm"/>
    <property type="evidence" value="ECO:0007669"/>
    <property type="project" value="TreeGrafter"/>
</dbReference>
<evidence type="ECO:0000313" key="8">
    <source>
        <dbReference type="Proteomes" id="UP000800092"/>
    </source>
</evidence>
<keyword evidence="4" id="KW-0539">Nucleus</keyword>
<feature type="compositionally biased region" description="Pro residues" evidence="5">
    <location>
        <begin position="462"/>
        <end position="476"/>
    </location>
</feature>
<dbReference type="OrthoDB" id="18087at2759"/>
<dbReference type="GO" id="GO:0000184">
    <property type="term" value="P:nuclear-transcribed mRNA catabolic process, nonsense-mediated decay"/>
    <property type="evidence" value="ECO:0007669"/>
    <property type="project" value="UniProtKB-KW"/>
</dbReference>
<reference evidence="7" key="1">
    <citation type="journal article" date="2020" name="Stud. Mycol.">
        <title>101 Dothideomycetes genomes: a test case for predicting lifestyles and emergence of pathogens.</title>
        <authorList>
            <person name="Haridas S."/>
            <person name="Albert R."/>
            <person name="Binder M."/>
            <person name="Bloem J."/>
            <person name="Labutti K."/>
            <person name="Salamov A."/>
            <person name="Andreopoulos B."/>
            <person name="Baker S."/>
            <person name="Barry K."/>
            <person name="Bills G."/>
            <person name="Bluhm B."/>
            <person name="Cannon C."/>
            <person name="Castanera R."/>
            <person name="Culley D."/>
            <person name="Daum C."/>
            <person name="Ezra D."/>
            <person name="Gonzalez J."/>
            <person name="Henrissat B."/>
            <person name="Kuo A."/>
            <person name="Liang C."/>
            <person name="Lipzen A."/>
            <person name="Lutzoni F."/>
            <person name="Magnuson J."/>
            <person name="Mondo S."/>
            <person name="Nolan M."/>
            <person name="Ohm R."/>
            <person name="Pangilinan J."/>
            <person name="Park H.-J."/>
            <person name="Ramirez L."/>
            <person name="Alfaro M."/>
            <person name="Sun H."/>
            <person name="Tritt A."/>
            <person name="Yoshinaga Y."/>
            <person name="Zwiers L.-H."/>
            <person name="Turgeon B."/>
            <person name="Goodwin S."/>
            <person name="Spatafora J."/>
            <person name="Crous P."/>
            <person name="Grigoriev I."/>
        </authorList>
    </citation>
    <scope>NUCLEOTIDE SEQUENCE</scope>
    <source>
        <strain evidence="7">Tuck. ex Michener</strain>
    </source>
</reference>
<feature type="compositionally biased region" description="Gly residues" evidence="5">
    <location>
        <begin position="605"/>
        <end position="620"/>
    </location>
</feature>
<feature type="compositionally biased region" description="Polar residues" evidence="5">
    <location>
        <begin position="283"/>
        <end position="298"/>
    </location>
</feature>
<evidence type="ECO:0000313" key="7">
    <source>
        <dbReference type="EMBL" id="KAF2239013.1"/>
    </source>
</evidence>
<feature type="compositionally biased region" description="Basic and acidic residues" evidence="5">
    <location>
        <begin position="35"/>
        <end position="45"/>
    </location>
</feature>
<feature type="compositionally biased region" description="Basic and acidic residues" evidence="5">
    <location>
        <begin position="232"/>
        <end position="282"/>
    </location>
</feature>
<dbReference type="InterPro" id="IPR039722">
    <property type="entry name" value="Upf3"/>
</dbReference>
<dbReference type="Gene3D" id="3.30.70.330">
    <property type="match status" value="2"/>
</dbReference>
<dbReference type="InterPro" id="IPR005120">
    <property type="entry name" value="UPF3_dom"/>
</dbReference>
<feature type="region of interest" description="Disordered" evidence="5">
    <location>
        <begin position="605"/>
        <end position="691"/>
    </location>
</feature>
<dbReference type="EMBL" id="ML991774">
    <property type="protein sequence ID" value="KAF2239013.1"/>
    <property type="molecule type" value="Genomic_DNA"/>
</dbReference>
<protein>
    <recommendedName>
        <fullName evidence="6">UPF3 domain-containing protein</fullName>
    </recommendedName>
</protein>
<feature type="region of interest" description="Disordered" evidence="5">
    <location>
        <begin position="177"/>
        <end position="496"/>
    </location>
</feature>
<name>A0A6A6HN93_VIRVR</name>
<feature type="compositionally biased region" description="Gly residues" evidence="5">
    <location>
        <begin position="630"/>
        <end position="656"/>
    </location>
</feature>
<keyword evidence="3" id="KW-0866">Nonsense-mediated mRNA decay</keyword>
<dbReference type="InterPro" id="IPR035979">
    <property type="entry name" value="RBD_domain_sf"/>
</dbReference>
<feature type="compositionally biased region" description="Low complexity" evidence="5">
    <location>
        <begin position="657"/>
        <end position="691"/>
    </location>
</feature>
<dbReference type="Proteomes" id="UP000800092">
    <property type="component" value="Unassembled WGS sequence"/>
</dbReference>
<accession>A0A6A6HN93</accession>
<proteinExistence type="inferred from homology"/>
<feature type="compositionally biased region" description="Polar residues" evidence="5">
    <location>
        <begin position="394"/>
        <end position="421"/>
    </location>
</feature>
<organism evidence="7 8">
    <name type="scientific">Viridothelium virens</name>
    <name type="common">Speckled blister lichen</name>
    <name type="synonym">Trypethelium virens</name>
    <dbReference type="NCBI Taxonomy" id="1048519"/>
    <lineage>
        <taxon>Eukaryota</taxon>
        <taxon>Fungi</taxon>
        <taxon>Dikarya</taxon>
        <taxon>Ascomycota</taxon>
        <taxon>Pezizomycotina</taxon>
        <taxon>Dothideomycetes</taxon>
        <taxon>Dothideomycetes incertae sedis</taxon>
        <taxon>Trypetheliales</taxon>
        <taxon>Trypetheliaceae</taxon>
        <taxon>Viridothelium</taxon>
    </lineage>
</organism>
<gene>
    <name evidence="7" type="ORF">EV356DRAFT_573043</name>
</gene>
<evidence type="ECO:0000256" key="5">
    <source>
        <dbReference type="SAM" id="MobiDB-lite"/>
    </source>
</evidence>
<dbReference type="PANTHER" id="PTHR13112">
    <property type="entry name" value="UPF3 REGULATOR OF NONSENSE TRANSCRIPTS-LIKE PROTEIN"/>
    <property type="match status" value="1"/>
</dbReference>
<evidence type="ECO:0000259" key="6">
    <source>
        <dbReference type="Pfam" id="PF03467"/>
    </source>
</evidence>
<dbReference type="SUPFAM" id="SSF54928">
    <property type="entry name" value="RNA-binding domain, RBD"/>
    <property type="match status" value="2"/>
</dbReference>
<feature type="compositionally biased region" description="Basic and acidic residues" evidence="5">
    <location>
        <begin position="195"/>
        <end position="221"/>
    </location>
</feature>
<dbReference type="GO" id="GO:0005730">
    <property type="term" value="C:nucleolus"/>
    <property type="evidence" value="ECO:0007669"/>
    <property type="project" value="TreeGrafter"/>
</dbReference>
<feature type="compositionally biased region" description="Polar residues" evidence="5">
    <location>
        <begin position="1"/>
        <end position="11"/>
    </location>
</feature>
<evidence type="ECO:0000256" key="4">
    <source>
        <dbReference type="ARBA" id="ARBA00023242"/>
    </source>
</evidence>
<evidence type="ECO:0000256" key="1">
    <source>
        <dbReference type="ARBA" id="ARBA00004123"/>
    </source>
</evidence>
<sequence>MATASASTPTKKSGPASGVLPISASALHKNAGGKDASRRAAKDQGPRLKVVVRRLPPGLTASEFEAALGDEWKLGGERVDWMDYRPGKVSKDLAKPSRPSRAYLHLTGQPHLPSLADKVRLTSFQDAKNTTRDAALIGPPSVEFAPYNRIPAGRVRRDARQGTIDQDPDFISFLESLTSPIAKPPPIDANVDTNPAEKDKIKTTPLIEHLREMKAKKDKAPNTKSAKHSRQSSKEGAAEKAVDKKVPQKATKETTASADRKQGRPSRAEREKAAKEAVKVLNKESNSTQQSSPSTDGTTPAKPVTPPAAPAAERRRERGNARLAAQMVQRDLGLGGANPRPRRTATPPAASPTSVQPSNPPNPPPTTDKQTENQPRAPRGTKAPRGGHKPQGSPLVQHTTIAPTSDTAKPTTDSSTNQIQPRPTLLKNPAAPAPTTKPIPTGPSHPTASQIPPRGPRNSPKPHQPPPTTNPQPPIAPSSTSTSTSTPNPATPFAFLKHANPSQGITEPLLHTALAVFGAVKTVEIDKRKGFAYAEFASVEGLRAAMAASPVKVAEGGVVVLERKEGRGGSGGTVDAGAGGGGGGGVAGAGVAGGTGGAGGISGAGGAGGRGGRGGGMRGGGHGHGHGHGHGMGGRGGRARGMGRGGGGGLGRGMGGQNANAVAQPAPAAASVSAPTAVQTTASVPAADPSG</sequence>
<dbReference type="GO" id="GO:0003729">
    <property type="term" value="F:mRNA binding"/>
    <property type="evidence" value="ECO:0007669"/>
    <property type="project" value="TreeGrafter"/>
</dbReference>
<feature type="region of interest" description="Disordered" evidence="5">
    <location>
        <begin position="1"/>
        <end position="45"/>
    </location>
</feature>
<comment type="similarity">
    <text evidence="2">Belongs to the RENT3 family.</text>
</comment>
<comment type="subcellular location">
    <subcellularLocation>
        <location evidence="1">Nucleus</location>
    </subcellularLocation>
</comment>
<feature type="compositionally biased region" description="Pro residues" evidence="5">
    <location>
        <begin position="431"/>
        <end position="443"/>
    </location>
</feature>
<feature type="domain" description="UPF3" evidence="6">
    <location>
        <begin position="47"/>
        <end position="214"/>
    </location>
</feature>
<feature type="compositionally biased region" description="Low complexity" evidence="5">
    <location>
        <begin position="344"/>
        <end position="357"/>
    </location>
</feature>
<dbReference type="AlphaFoldDB" id="A0A6A6HN93"/>
<dbReference type="Pfam" id="PF03467">
    <property type="entry name" value="Smg4_UPF3"/>
    <property type="match status" value="1"/>
</dbReference>
<dbReference type="CDD" id="cd12455">
    <property type="entry name" value="RRM_like_Smg4_UPF3"/>
    <property type="match status" value="1"/>
</dbReference>
<dbReference type="GO" id="GO:0045727">
    <property type="term" value="P:positive regulation of translation"/>
    <property type="evidence" value="ECO:0007669"/>
    <property type="project" value="TreeGrafter"/>
</dbReference>
<dbReference type="PANTHER" id="PTHR13112:SF0">
    <property type="entry name" value="FI21285P1"/>
    <property type="match status" value="1"/>
</dbReference>
<evidence type="ECO:0000256" key="3">
    <source>
        <dbReference type="ARBA" id="ARBA00023161"/>
    </source>
</evidence>
<keyword evidence="8" id="KW-1185">Reference proteome</keyword>
<dbReference type="InterPro" id="IPR012677">
    <property type="entry name" value="Nucleotide-bd_a/b_plait_sf"/>
</dbReference>
<dbReference type="FunFam" id="3.30.70.330:FF:000637">
    <property type="entry name" value="Nonsense-mediated mRNA decay protein Upf3, putative"/>
    <property type="match status" value="1"/>
</dbReference>